<protein>
    <recommendedName>
        <fullName evidence="2">BD-FAE-like domain-containing protein</fullName>
    </recommendedName>
</protein>
<dbReference type="PANTHER" id="PTHR48081">
    <property type="entry name" value="AB HYDROLASE SUPERFAMILY PROTEIN C4A8.06C"/>
    <property type="match status" value="1"/>
</dbReference>
<evidence type="ECO:0000256" key="1">
    <source>
        <dbReference type="ARBA" id="ARBA00022801"/>
    </source>
</evidence>
<dbReference type="InterPro" id="IPR050300">
    <property type="entry name" value="GDXG_lipolytic_enzyme"/>
</dbReference>
<dbReference type="GO" id="GO:0016787">
    <property type="term" value="F:hydrolase activity"/>
    <property type="evidence" value="ECO:0007669"/>
    <property type="project" value="UniProtKB-KW"/>
</dbReference>
<reference evidence="3" key="1">
    <citation type="submission" date="2013-12" db="EMBL/GenBank/DDBJ databases">
        <title>The Genome Sequence of Aphanomyces invadans NJM9701.</title>
        <authorList>
            <consortium name="The Broad Institute Genomics Platform"/>
            <person name="Russ C."/>
            <person name="Tyler B."/>
            <person name="van West P."/>
            <person name="Dieguez-Uribeondo J."/>
            <person name="Young S.K."/>
            <person name="Zeng Q."/>
            <person name="Gargeya S."/>
            <person name="Fitzgerald M."/>
            <person name="Abouelleil A."/>
            <person name="Alvarado L."/>
            <person name="Chapman S.B."/>
            <person name="Gainer-Dewar J."/>
            <person name="Goldberg J."/>
            <person name="Griggs A."/>
            <person name="Gujja S."/>
            <person name="Hansen M."/>
            <person name="Howarth C."/>
            <person name="Imamovic A."/>
            <person name="Ireland A."/>
            <person name="Larimer J."/>
            <person name="McCowan C."/>
            <person name="Murphy C."/>
            <person name="Pearson M."/>
            <person name="Poon T.W."/>
            <person name="Priest M."/>
            <person name="Roberts A."/>
            <person name="Saif S."/>
            <person name="Shea T."/>
            <person name="Sykes S."/>
            <person name="Wortman J."/>
            <person name="Nusbaum C."/>
            <person name="Birren B."/>
        </authorList>
    </citation>
    <scope>NUCLEOTIDE SEQUENCE [LARGE SCALE GENOMIC DNA]</scope>
    <source>
        <strain evidence="3">NJM9701</strain>
    </source>
</reference>
<dbReference type="VEuPathDB" id="FungiDB:H310_02438"/>
<dbReference type="SUPFAM" id="SSF53474">
    <property type="entry name" value="alpha/beta-Hydrolases"/>
    <property type="match status" value="1"/>
</dbReference>
<dbReference type="GeneID" id="20079488"/>
<sequence length="459" mass="51461">MHRLLQLSMTPTSKAIHVVYLLVMLRVVQKTQRRSPVLEGMEGFILQMLTGEYAHLLLAGNAAAVVTWLRRLSKRQPSQATWLDAGLVSTHLLLLGRLAHLAMTNANSADAFRRAFIEHGLVSPVDADRRIGNRTWNEWWSVWNPLPFAFHFPGHIQTVTYGWVGERLPHALQMDVYRHHNCAAMPPVLLFIHGGGWMLGSKSMIPSSLLHAVAQKGWLFCAMDYRKAPFVSFPDHLIDCKRAVAYLRSSSRTLRADTSKIVVCGESAGGHLASLLAITADDKSFQPGFENADCSVMACIDAYGTHDLTDRFGHYGRIDIPRKYRNYVQAVLMNSRLCTNRPAFELASPYYHLLHHKPSVLVPPFLCVHGTYDSVIPFEDSREFYHALQRHREHTGRTNAVPDIFVPVPQAEHAFNAIRSLRTLAYNDAVCVFLDALVTARPRPKTTGPSADSAPTSRL</sequence>
<dbReference type="eggNOG" id="KOG1516">
    <property type="taxonomic scope" value="Eukaryota"/>
</dbReference>
<dbReference type="AlphaFoldDB" id="A0A024UQF2"/>
<dbReference type="RefSeq" id="XP_008864165.1">
    <property type="nucleotide sequence ID" value="XM_008865943.1"/>
</dbReference>
<dbReference type="InterPro" id="IPR029058">
    <property type="entry name" value="AB_hydrolase_fold"/>
</dbReference>
<evidence type="ECO:0000259" key="2">
    <source>
        <dbReference type="Pfam" id="PF20434"/>
    </source>
</evidence>
<keyword evidence="1" id="KW-0378">Hydrolase</keyword>
<feature type="domain" description="BD-FAE-like" evidence="2">
    <location>
        <begin position="174"/>
        <end position="388"/>
    </location>
</feature>
<organism evidence="3">
    <name type="scientific">Aphanomyces invadans</name>
    <dbReference type="NCBI Taxonomy" id="157072"/>
    <lineage>
        <taxon>Eukaryota</taxon>
        <taxon>Sar</taxon>
        <taxon>Stramenopiles</taxon>
        <taxon>Oomycota</taxon>
        <taxon>Saprolegniomycetes</taxon>
        <taxon>Saprolegniales</taxon>
        <taxon>Verrucalvaceae</taxon>
        <taxon>Aphanomyces</taxon>
    </lineage>
</organism>
<proteinExistence type="predicted"/>
<dbReference type="STRING" id="157072.A0A024UQF2"/>
<dbReference type="EMBL" id="KI913954">
    <property type="protein sequence ID" value="ETW08072.1"/>
    <property type="molecule type" value="Genomic_DNA"/>
</dbReference>
<accession>A0A024UQF2</accession>
<dbReference type="PANTHER" id="PTHR48081:SF33">
    <property type="entry name" value="KYNURENINE FORMAMIDASE"/>
    <property type="match status" value="1"/>
</dbReference>
<gene>
    <name evidence="3" type="ORF">H310_02438</name>
</gene>
<name>A0A024UQF2_9STRA</name>
<dbReference type="OrthoDB" id="19653at2759"/>
<evidence type="ECO:0000313" key="3">
    <source>
        <dbReference type="EMBL" id="ETW08072.1"/>
    </source>
</evidence>
<dbReference type="InterPro" id="IPR049492">
    <property type="entry name" value="BD-FAE-like_dom"/>
</dbReference>
<dbReference type="Pfam" id="PF20434">
    <property type="entry name" value="BD-FAE"/>
    <property type="match status" value="1"/>
</dbReference>
<dbReference type="Gene3D" id="3.40.50.1820">
    <property type="entry name" value="alpha/beta hydrolase"/>
    <property type="match status" value="1"/>
</dbReference>